<accession>A0ABD6FHK4</accession>
<evidence type="ECO:0000256" key="3">
    <source>
        <dbReference type="ARBA" id="ARBA00022729"/>
    </source>
</evidence>
<sequence length="361" mass="39297">MYAKRLSAGLVVGALLLTTGCAGMGDGDDTSAAGSAEQLIADGVMDEEGVLAEPATITIATAAPTAFTIPLYMAAAGHDAFKRRNLTVKIENMPGTDSYPLMSTGQLDGNYSAPDVGMFNAIHNGADLAVVAPTQIQAEDAKDGLYCRVDDMGGKPFSWDMIRGKKIGSSQANRGVSMIQIVKNLKENDIPVTDVEVVQMSTADQVAALEKGGLFCGLIQEPITATVEEAGHAVFVARQMEFGFPNGSVAFGKSILRDHPERGYAFVAALAELYRDELQGEWLRGREEYFAELLGQPVDALKKMTTPIYSLPMEFPENYARTFDQTWRSWDDLLQYDEPLPEDKVIDQRFMDFANKLLARD</sequence>
<dbReference type="SUPFAM" id="SSF53850">
    <property type="entry name" value="Periplasmic binding protein-like II"/>
    <property type="match status" value="1"/>
</dbReference>
<dbReference type="PANTHER" id="PTHR30024:SF47">
    <property type="entry name" value="TAURINE-BINDING PERIPLASMIC PROTEIN"/>
    <property type="match status" value="1"/>
</dbReference>
<comment type="caution">
    <text evidence="5">The sequence shown here is derived from an EMBL/GenBank/DDBJ whole genome shotgun (WGS) entry which is preliminary data.</text>
</comment>
<evidence type="ECO:0000313" key="5">
    <source>
        <dbReference type="EMBL" id="MFO7192816.1"/>
    </source>
</evidence>
<comment type="similarity">
    <text evidence="2">Belongs to the bacterial solute-binding protein SsuA/TauA family.</text>
</comment>
<protein>
    <recommendedName>
        <fullName evidence="7">SsuA/THI5-like domain-containing protein</fullName>
    </recommendedName>
</protein>
<evidence type="ECO:0000256" key="2">
    <source>
        <dbReference type="ARBA" id="ARBA00010742"/>
    </source>
</evidence>
<dbReference type="Gene3D" id="3.40.190.10">
    <property type="entry name" value="Periplasmic binding protein-like II"/>
    <property type="match status" value="2"/>
</dbReference>
<keyword evidence="3 4" id="KW-0732">Signal</keyword>
<evidence type="ECO:0000256" key="4">
    <source>
        <dbReference type="SAM" id="SignalP"/>
    </source>
</evidence>
<dbReference type="EMBL" id="QGUI02000133">
    <property type="protein sequence ID" value="MFO7192816.1"/>
    <property type="molecule type" value="Genomic_DNA"/>
</dbReference>
<dbReference type="AlphaFoldDB" id="A0ABD6FHK4"/>
<evidence type="ECO:0000256" key="1">
    <source>
        <dbReference type="ARBA" id="ARBA00004418"/>
    </source>
</evidence>
<evidence type="ECO:0008006" key="7">
    <source>
        <dbReference type="Google" id="ProtNLM"/>
    </source>
</evidence>
<feature type="signal peptide" evidence="4">
    <location>
        <begin position="1"/>
        <end position="24"/>
    </location>
</feature>
<dbReference type="Proteomes" id="UP000249324">
    <property type="component" value="Unassembled WGS sequence"/>
</dbReference>
<name>A0ABD6FHK4_9PSEU</name>
<evidence type="ECO:0000313" key="6">
    <source>
        <dbReference type="Proteomes" id="UP000249324"/>
    </source>
</evidence>
<dbReference type="PANTHER" id="PTHR30024">
    <property type="entry name" value="ALIPHATIC SULFONATES-BINDING PROTEIN-RELATED"/>
    <property type="match status" value="1"/>
</dbReference>
<dbReference type="GO" id="GO:0042597">
    <property type="term" value="C:periplasmic space"/>
    <property type="evidence" value="ECO:0007669"/>
    <property type="project" value="UniProtKB-SubCell"/>
</dbReference>
<reference evidence="5 6" key="1">
    <citation type="journal article" date="2021" name="BMC Genomics">
        <title>Genome-resolved metagenome and metatranscriptome analyses of thermophilic composting reveal key bacterial players and their metabolic interactions.</title>
        <authorList>
            <person name="Braga L.P.P."/>
            <person name="Pereira R.V."/>
            <person name="Martins L.F."/>
            <person name="Moura L.M.S."/>
            <person name="Sanchez F.B."/>
            <person name="Patane J.S.L."/>
            <person name="da Silva A.M."/>
            <person name="Setubal J.C."/>
        </authorList>
    </citation>
    <scope>NUCLEOTIDE SEQUENCE [LARGE SCALE GENOMIC DNA]</scope>
    <source>
        <strain evidence="5">ZC4RG45</strain>
    </source>
</reference>
<gene>
    <name evidence="5" type="ORF">DIU77_011295</name>
</gene>
<feature type="chain" id="PRO_5044747445" description="SsuA/THI5-like domain-containing protein" evidence="4">
    <location>
        <begin position="25"/>
        <end position="361"/>
    </location>
</feature>
<organism evidence="5 6">
    <name type="scientific">Thermocrispum agreste</name>
    <dbReference type="NCBI Taxonomy" id="37925"/>
    <lineage>
        <taxon>Bacteria</taxon>
        <taxon>Bacillati</taxon>
        <taxon>Actinomycetota</taxon>
        <taxon>Actinomycetes</taxon>
        <taxon>Pseudonocardiales</taxon>
        <taxon>Pseudonocardiaceae</taxon>
        <taxon>Thermocrispum</taxon>
    </lineage>
</organism>
<proteinExistence type="inferred from homology"/>
<comment type="subcellular location">
    <subcellularLocation>
        <location evidence="1">Periplasm</location>
    </subcellularLocation>
</comment>